<evidence type="ECO:0000313" key="3">
    <source>
        <dbReference type="EMBL" id="CAH0102548.1"/>
    </source>
</evidence>
<protein>
    <recommendedName>
        <fullName evidence="2">DUF6729 domain-containing protein</fullName>
    </recommendedName>
</protein>
<evidence type="ECO:0000313" key="4">
    <source>
        <dbReference type="Proteomes" id="UP000789390"/>
    </source>
</evidence>
<dbReference type="Proteomes" id="UP000789390">
    <property type="component" value="Unassembled WGS sequence"/>
</dbReference>
<feature type="domain" description="DUF6729" evidence="2">
    <location>
        <begin position="398"/>
        <end position="625"/>
    </location>
</feature>
<dbReference type="Pfam" id="PF20499">
    <property type="entry name" value="DUF6729"/>
    <property type="match status" value="1"/>
</dbReference>
<keyword evidence="4" id="KW-1185">Reference proteome</keyword>
<dbReference type="PANTHER" id="PTHR24401">
    <property type="entry name" value="SI:CH211-243P7.3-RELATED"/>
    <property type="match status" value="1"/>
</dbReference>
<sequence length="1407" mass="158842">MSSIDLVKNPKFHQKTKHIEVRYHFIRLAQEEKEIDVKHISSDEQLADSFTKPLPNPRFSNLREAISIVAVPILQDGRAVQGAAFRSQSSLLGEGSNPSSDTRCYFSDCIFCIRLPLKIFGDILKCNEADVAEWLRRLTRNQFPSGSVGSNPTICAAFAFLFTKLHFYIMLPEIQVQCRSSHWATWCSDPMRGWLYNWARDCSATTLGLSETHAINGHCTCTVDPKFQNMPKEGKTNAEWKERLQQYAAGSFRFGKGQKPPPQSPWSKAIEQIDKCPKKNRSKDLFGKSVLCNCGYHLNNVSDNHSLSSVKSILSVAADTETSRPTLIATSGNKEAIRPSEVLDNRSLSSVKPILSVAADTETPRPTLIAASGNKEAIRPSEESSRKCDYSSRLPMGWKETLDPNDINWIAHSLFATKGVLVCKLKTWWFPPEIPGPQENKIPLVSDYFHRRLFLWMPRKMWASEFKCPCCPIVHSLTSKGLYNRVRSVIDLKNRYYLATEYLECSSCKGTFLSYDYRLLQQLPDDVKARFPVVLTRKFAADQSIAALLRARTIGNSPTALCNDIHELHTEEWMRNTVAYLSDCKRHKTDRERMKQPSRTYDSPPELKNPPTPKWFLAIYVRDVWARLAPLKAGLTSVYGSILKIDSTKKVARKLQGKASDSVSWCTNVGNERGEVLMSILTTSESLANLDRMAQGLMDRYEKASQPNPLVLYTDRDCCKSDGPSKFQKMFHRWNLLIIRLDSWHFMRRLSCACTNESHPLYGTFMSQISAAIFEWDHADVELLKKAKVSELQIAGIKIPSAETVLKAISKQELARHCRRKTRSVTDTTSMLEKVFSSLLNATDTLGVPLLKEDAMAVLNTESRHVPCLQDPTGVQLYTKVDTIKKGNVSLPVYRCGRGTTSLESFHSHIKNFIPGTSANDLHFQAFLLDGLSRWNTARAAASIEAPTHFRSFDTKLQGKLDQLSSYLFGKSLDINYRPPSTYTGEVFGVEYLYTECGTAAPTSLSDIDDEIEEETAEDNFYCHSPVGIEELDPELDLACATFIEASELNASDDEEECSTDLRSIPGWDKVDKLSAALVNSTSLSVTKSEAENVVRLYEDLSDFDKIPLKYTRILKPSRGRFGRSKNNSGHVGQEAMRRCFITAGSPSLPPTKSRIVEAICLRLSLEITSPDKDPQISRYRKIVNRYNQIRLRIMDCPSILEKTGLSLFPINETRVNLWLKNKTRISEVQLLLQGIQLPELPITSFEALPLAKEREMHLAQPSNPFVFAEPEDRTGLAKVRKRLLVQKECDGQAEEIEISDQATEVQQAACNQVLVKPAIPKTTAWRKRKAELESQSKHQGSEPNSSSSQKIRKEYTCKNCDQPMTSQGHTQYRGQRYCPKDNPLSKTEWLEGKRVESKSKIQVTNK</sequence>
<name>A0A8J2WFI6_9CRUS</name>
<dbReference type="OrthoDB" id="8942218at2759"/>
<evidence type="ECO:0000256" key="1">
    <source>
        <dbReference type="SAM" id="MobiDB-lite"/>
    </source>
</evidence>
<dbReference type="PANTHER" id="PTHR24401:SF29">
    <property type="entry name" value="SI:CH211-243P7.3-RELATED"/>
    <property type="match status" value="1"/>
</dbReference>
<reference evidence="3" key="1">
    <citation type="submission" date="2021-11" db="EMBL/GenBank/DDBJ databases">
        <authorList>
            <person name="Schell T."/>
        </authorList>
    </citation>
    <scope>NUCLEOTIDE SEQUENCE</scope>
    <source>
        <strain evidence="3">M5</strain>
    </source>
</reference>
<accession>A0A8J2WFI6</accession>
<comment type="caution">
    <text evidence="3">The sequence shown here is derived from an EMBL/GenBank/DDBJ whole genome shotgun (WGS) entry which is preliminary data.</text>
</comment>
<dbReference type="InterPro" id="IPR046616">
    <property type="entry name" value="DUF6729"/>
</dbReference>
<dbReference type="CDD" id="cd09272">
    <property type="entry name" value="RNase_HI_RT_Ty1"/>
    <property type="match status" value="1"/>
</dbReference>
<gene>
    <name evidence="3" type="ORF">DGAL_LOCUS4963</name>
</gene>
<organism evidence="3 4">
    <name type="scientific">Daphnia galeata</name>
    <dbReference type="NCBI Taxonomy" id="27404"/>
    <lineage>
        <taxon>Eukaryota</taxon>
        <taxon>Metazoa</taxon>
        <taxon>Ecdysozoa</taxon>
        <taxon>Arthropoda</taxon>
        <taxon>Crustacea</taxon>
        <taxon>Branchiopoda</taxon>
        <taxon>Diplostraca</taxon>
        <taxon>Cladocera</taxon>
        <taxon>Anomopoda</taxon>
        <taxon>Daphniidae</taxon>
        <taxon>Daphnia</taxon>
    </lineage>
</organism>
<feature type="compositionally biased region" description="Basic and acidic residues" evidence="1">
    <location>
        <begin position="1389"/>
        <end position="1400"/>
    </location>
</feature>
<feature type="compositionally biased region" description="Polar residues" evidence="1">
    <location>
        <begin position="1363"/>
        <end position="1374"/>
    </location>
</feature>
<feature type="compositionally biased region" description="Basic and acidic residues" evidence="1">
    <location>
        <begin position="1331"/>
        <end position="1341"/>
    </location>
</feature>
<evidence type="ECO:0000259" key="2">
    <source>
        <dbReference type="Pfam" id="PF20499"/>
    </source>
</evidence>
<dbReference type="EMBL" id="CAKKLH010000086">
    <property type="protein sequence ID" value="CAH0102548.1"/>
    <property type="molecule type" value="Genomic_DNA"/>
</dbReference>
<feature type="region of interest" description="Disordered" evidence="1">
    <location>
        <begin position="1327"/>
        <end position="1407"/>
    </location>
</feature>
<proteinExistence type="predicted"/>